<dbReference type="InterPro" id="IPR011006">
    <property type="entry name" value="CheY-like_superfamily"/>
</dbReference>
<feature type="domain" description="Response regulatory" evidence="3">
    <location>
        <begin position="4"/>
        <end position="117"/>
    </location>
</feature>
<dbReference type="PANTHER" id="PTHR44591:SF3">
    <property type="entry name" value="RESPONSE REGULATORY DOMAIN-CONTAINING PROTEIN"/>
    <property type="match status" value="1"/>
</dbReference>
<dbReference type="RefSeq" id="WP_201366093.1">
    <property type="nucleotide sequence ID" value="NZ_BNJJ01000025.1"/>
</dbReference>
<keyword evidence="5" id="KW-1185">Reference proteome</keyword>
<evidence type="ECO:0000313" key="5">
    <source>
        <dbReference type="Proteomes" id="UP000635565"/>
    </source>
</evidence>
<organism evidence="4 5">
    <name type="scientific">Dictyobacter formicarum</name>
    <dbReference type="NCBI Taxonomy" id="2778368"/>
    <lineage>
        <taxon>Bacteria</taxon>
        <taxon>Bacillati</taxon>
        <taxon>Chloroflexota</taxon>
        <taxon>Ktedonobacteria</taxon>
        <taxon>Ktedonobacterales</taxon>
        <taxon>Dictyobacteraceae</taxon>
        <taxon>Dictyobacter</taxon>
    </lineage>
</organism>
<comment type="caution">
    <text evidence="4">The sequence shown here is derived from an EMBL/GenBank/DDBJ whole genome shotgun (WGS) entry which is preliminary data.</text>
</comment>
<dbReference type="PANTHER" id="PTHR44591">
    <property type="entry name" value="STRESS RESPONSE REGULATOR PROTEIN 1"/>
    <property type="match status" value="1"/>
</dbReference>
<dbReference type="InterPro" id="IPR001789">
    <property type="entry name" value="Sig_transdc_resp-reg_receiver"/>
</dbReference>
<protein>
    <recommendedName>
        <fullName evidence="3">Response regulatory domain-containing protein</fullName>
    </recommendedName>
</protein>
<dbReference type="PROSITE" id="PS50110">
    <property type="entry name" value="RESPONSE_REGULATORY"/>
    <property type="match status" value="1"/>
</dbReference>
<evidence type="ECO:0000313" key="4">
    <source>
        <dbReference type="EMBL" id="GHO88506.1"/>
    </source>
</evidence>
<proteinExistence type="predicted"/>
<keyword evidence="1 2" id="KW-0597">Phosphoprotein</keyword>
<sequence length="118" mass="12997">MKKRIMVADDDSAIVDVLQIVLEDAGFAVETYAQGQSVKNMQEPFPDLVLLDILLAGMDGRVICRHLKNQTATQRIPIILLSAHTDAQQTATDAGADAFLPKPFDIDELLDLVEKYLS</sequence>
<dbReference type="EMBL" id="BNJJ01000025">
    <property type="protein sequence ID" value="GHO88506.1"/>
    <property type="molecule type" value="Genomic_DNA"/>
</dbReference>
<evidence type="ECO:0000256" key="1">
    <source>
        <dbReference type="ARBA" id="ARBA00022553"/>
    </source>
</evidence>
<dbReference type="Pfam" id="PF00072">
    <property type="entry name" value="Response_reg"/>
    <property type="match status" value="1"/>
</dbReference>
<dbReference type="InterPro" id="IPR050595">
    <property type="entry name" value="Bact_response_regulator"/>
</dbReference>
<name>A0ABQ3VS08_9CHLR</name>
<feature type="modified residue" description="4-aspartylphosphate" evidence="2">
    <location>
        <position position="52"/>
    </location>
</feature>
<accession>A0ABQ3VS08</accession>
<dbReference type="SMART" id="SM00448">
    <property type="entry name" value="REC"/>
    <property type="match status" value="1"/>
</dbReference>
<evidence type="ECO:0000256" key="2">
    <source>
        <dbReference type="PROSITE-ProRule" id="PRU00169"/>
    </source>
</evidence>
<reference evidence="4 5" key="1">
    <citation type="journal article" date="2021" name="Int. J. Syst. Evol. Microbiol.">
        <title>Reticulibacter mediterranei gen. nov., sp. nov., within the new family Reticulibacteraceae fam. nov., and Ktedonospora formicarum gen. nov., sp. nov., Ktedonobacter robiniae sp. nov., Dictyobacter formicarum sp. nov. and Dictyobacter arantiisoli sp. nov., belonging to the class Ktedonobacteria.</title>
        <authorList>
            <person name="Yabe S."/>
            <person name="Zheng Y."/>
            <person name="Wang C.M."/>
            <person name="Sakai Y."/>
            <person name="Abe K."/>
            <person name="Yokota A."/>
            <person name="Donadio S."/>
            <person name="Cavaletti L."/>
            <person name="Monciardini P."/>
        </authorList>
    </citation>
    <scope>NUCLEOTIDE SEQUENCE [LARGE SCALE GENOMIC DNA]</scope>
    <source>
        <strain evidence="4 5">SOSP1-9</strain>
    </source>
</reference>
<dbReference type="Gene3D" id="3.40.50.2300">
    <property type="match status" value="1"/>
</dbReference>
<gene>
    <name evidence="4" type="ORF">KSZ_65120</name>
</gene>
<dbReference type="SUPFAM" id="SSF52172">
    <property type="entry name" value="CheY-like"/>
    <property type="match status" value="1"/>
</dbReference>
<dbReference type="Proteomes" id="UP000635565">
    <property type="component" value="Unassembled WGS sequence"/>
</dbReference>
<evidence type="ECO:0000259" key="3">
    <source>
        <dbReference type="PROSITE" id="PS50110"/>
    </source>
</evidence>